<protein>
    <submittedName>
        <fullName evidence="1">Putative calcium-dependent secretion activator 1</fullName>
    </submittedName>
</protein>
<reference evidence="1 2" key="1">
    <citation type="journal article" date="2017" name="PLoS Biol.">
        <title>The sea cucumber genome provides insights into morphological evolution and visceral regeneration.</title>
        <authorList>
            <person name="Zhang X."/>
            <person name="Sun L."/>
            <person name="Yuan J."/>
            <person name="Sun Y."/>
            <person name="Gao Y."/>
            <person name="Zhang L."/>
            <person name="Li S."/>
            <person name="Dai H."/>
            <person name="Hamel J.F."/>
            <person name="Liu C."/>
            <person name="Yu Y."/>
            <person name="Liu S."/>
            <person name="Lin W."/>
            <person name="Guo K."/>
            <person name="Jin S."/>
            <person name="Xu P."/>
            <person name="Storey K.B."/>
            <person name="Huan P."/>
            <person name="Zhang T."/>
            <person name="Zhou Y."/>
            <person name="Zhang J."/>
            <person name="Lin C."/>
            <person name="Li X."/>
            <person name="Xing L."/>
            <person name="Huo D."/>
            <person name="Sun M."/>
            <person name="Wang L."/>
            <person name="Mercier A."/>
            <person name="Li F."/>
            <person name="Yang H."/>
            <person name="Xiang J."/>
        </authorList>
    </citation>
    <scope>NUCLEOTIDE SEQUENCE [LARGE SCALE GENOMIC DNA]</scope>
    <source>
        <strain evidence="1">Shaxun</strain>
        <tissue evidence="1">Muscle</tissue>
    </source>
</reference>
<evidence type="ECO:0000313" key="2">
    <source>
        <dbReference type="Proteomes" id="UP000230750"/>
    </source>
</evidence>
<dbReference type="Proteomes" id="UP000230750">
    <property type="component" value="Unassembled WGS sequence"/>
</dbReference>
<dbReference type="PANTHER" id="PTHR12166:SF8">
    <property type="entry name" value="CALCIUM-DEPENDENT SECRETION ACTIVATOR"/>
    <property type="match status" value="1"/>
</dbReference>
<dbReference type="GO" id="GO:0016079">
    <property type="term" value="P:synaptic vesicle exocytosis"/>
    <property type="evidence" value="ECO:0007669"/>
    <property type="project" value="InterPro"/>
</dbReference>
<sequence>MANPSDSYHGSCHVAMTVAIVVAMTVVMPQRLSTSAASELILSKEQLYEMFQNILGVKKFEHQLLFNACQLDNADEQASQIRRELDGRLQQAETLARVTILFSVPFTY</sequence>
<keyword evidence="2" id="KW-1185">Reference proteome</keyword>
<comment type="caution">
    <text evidence="1">The sequence shown here is derived from an EMBL/GenBank/DDBJ whole genome shotgun (WGS) entry which is preliminary data.</text>
</comment>
<dbReference type="GO" id="GO:1990504">
    <property type="term" value="P:dense core granule exocytosis"/>
    <property type="evidence" value="ECO:0007669"/>
    <property type="project" value="InterPro"/>
</dbReference>
<dbReference type="PANTHER" id="PTHR12166">
    <property type="entry name" value="CALCIUM-DEPENDENT SECRETION ACTIVATOR"/>
    <property type="match status" value="1"/>
</dbReference>
<proteinExistence type="predicted"/>
<dbReference type="GO" id="GO:0098793">
    <property type="term" value="C:presynapse"/>
    <property type="evidence" value="ECO:0007669"/>
    <property type="project" value="GOC"/>
</dbReference>
<dbReference type="InterPro" id="IPR033227">
    <property type="entry name" value="CAPS"/>
</dbReference>
<name>A0A2G8JW31_STIJA</name>
<accession>A0A2G8JW31</accession>
<dbReference type="AlphaFoldDB" id="A0A2G8JW31"/>
<gene>
    <name evidence="1" type="ORF">BSL78_23217</name>
</gene>
<dbReference type="EMBL" id="MRZV01001184">
    <property type="protein sequence ID" value="PIK39942.1"/>
    <property type="molecule type" value="Genomic_DNA"/>
</dbReference>
<dbReference type="STRING" id="307972.A0A2G8JW31"/>
<evidence type="ECO:0000313" key="1">
    <source>
        <dbReference type="EMBL" id="PIK39942.1"/>
    </source>
</evidence>
<organism evidence="1 2">
    <name type="scientific">Stichopus japonicus</name>
    <name type="common">Sea cucumber</name>
    <dbReference type="NCBI Taxonomy" id="307972"/>
    <lineage>
        <taxon>Eukaryota</taxon>
        <taxon>Metazoa</taxon>
        <taxon>Echinodermata</taxon>
        <taxon>Eleutherozoa</taxon>
        <taxon>Echinozoa</taxon>
        <taxon>Holothuroidea</taxon>
        <taxon>Aspidochirotacea</taxon>
        <taxon>Aspidochirotida</taxon>
        <taxon>Stichopodidae</taxon>
        <taxon>Apostichopus</taxon>
    </lineage>
</organism>
<dbReference type="OrthoDB" id="10063282at2759"/>